<accession>A0A4R5ABA1</accession>
<comment type="caution">
    <text evidence="3">The sequence shown here is derived from an EMBL/GenBank/DDBJ whole genome shotgun (WGS) entry which is preliminary data.</text>
</comment>
<evidence type="ECO:0000313" key="3">
    <source>
        <dbReference type="EMBL" id="TDD69618.1"/>
    </source>
</evidence>
<dbReference type="Pfam" id="PF01882">
    <property type="entry name" value="DUF58"/>
    <property type="match status" value="1"/>
</dbReference>
<evidence type="ECO:0000259" key="2">
    <source>
        <dbReference type="Pfam" id="PF01882"/>
    </source>
</evidence>
<dbReference type="AlphaFoldDB" id="A0A4R5ABA1"/>
<name>A0A4R5ABA1_9ACTN</name>
<keyword evidence="1" id="KW-0472">Membrane</keyword>
<organism evidence="3 4">
    <name type="scientific">Jiangella aurantiaca</name>
    <dbReference type="NCBI Taxonomy" id="2530373"/>
    <lineage>
        <taxon>Bacteria</taxon>
        <taxon>Bacillati</taxon>
        <taxon>Actinomycetota</taxon>
        <taxon>Actinomycetes</taxon>
        <taxon>Jiangellales</taxon>
        <taxon>Jiangellaceae</taxon>
        <taxon>Jiangella</taxon>
    </lineage>
</organism>
<keyword evidence="4" id="KW-1185">Reference proteome</keyword>
<dbReference type="EMBL" id="SMLB01000013">
    <property type="protein sequence ID" value="TDD69618.1"/>
    <property type="molecule type" value="Genomic_DNA"/>
</dbReference>
<feature type="transmembrane region" description="Helical" evidence="1">
    <location>
        <begin position="35"/>
        <end position="53"/>
    </location>
</feature>
<reference evidence="3 4" key="1">
    <citation type="submission" date="2019-02" db="EMBL/GenBank/DDBJ databases">
        <title>Draft genome sequences of novel Actinobacteria.</title>
        <authorList>
            <person name="Sahin N."/>
            <person name="Ay H."/>
            <person name="Saygin H."/>
        </authorList>
    </citation>
    <scope>NUCLEOTIDE SEQUENCE [LARGE SCALE GENOMIC DNA]</scope>
    <source>
        <strain evidence="3 4">8K307</strain>
    </source>
</reference>
<feature type="transmembrane region" description="Helical" evidence="1">
    <location>
        <begin position="12"/>
        <end position="29"/>
    </location>
</feature>
<sequence>MNDALSGLTRRGWAFLAVGGGAIVAAVLAGQRDVLRVGLLLAVVPAISLVVALRSRVRLAASRSIEPPRVSVGERATVHLRLANSARIPTGVLLVEDSIPFTLGARPRFVLDHVWSRFRRDVTYAIDPVVRGRYKVGPLTVRVTDPFGMVELRRAFSDFGTLIVTPTVHQLPPVRLVGEWSGSGESRPRAIAAAGEEDATIRAYRIGDDMRRVHWRATAHHGELMVRREEQPWQSRATILLDTRTSGHTGEGIDSSLEWSVTAAASIGVHLAERGYAVRLATDHGSAVSTNWHDPASGPGDAKVSLLDALAVVQPQRDASVGRWPDLLSGAEAATGLLVGVFGRLSEQEARVVAGLRQGSTAALAVVLDVMSWTSLGENSREQVRLTAAAQVLRSAGWNVIVAKRGEHLASLWERLGLQRPAVQAPAPAPAGASSGREAR</sequence>
<dbReference type="InterPro" id="IPR002881">
    <property type="entry name" value="DUF58"/>
</dbReference>
<keyword evidence="1" id="KW-0812">Transmembrane</keyword>
<dbReference type="OrthoDB" id="9812729at2"/>
<dbReference type="PANTHER" id="PTHR34351:SF1">
    <property type="entry name" value="SLR1927 PROTEIN"/>
    <property type="match status" value="1"/>
</dbReference>
<gene>
    <name evidence="3" type="ORF">E1262_11720</name>
</gene>
<dbReference type="PANTHER" id="PTHR34351">
    <property type="entry name" value="SLR1927 PROTEIN-RELATED"/>
    <property type="match status" value="1"/>
</dbReference>
<keyword evidence="1" id="KW-1133">Transmembrane helix</keyword>
<feature type="domain" description="DUF58" evidence="2">
    <location>
        <begin position="201"/>
        <end position="285"/>
    </location>
</feature>
<evidence type="ECO:0000313" key="4">
    <source>
        <dbReference type="Proteomes" id="UP000295217"/>
    </source>
</evidence>
<proteinExistence type="predicted"/>
<evidence type="ECO:0000256" key="1">
    <source>
        <dbReference type="SAM" id="Phobius"/>
    </source>
</evidence>
<dbReference type="RefSeq" id="WP_132103321.1">
    <property type="nucleotide sequence ID" value="NZ_SMLB01000013.1"/>
</dbReference>
<protein>
    <submittedName>
        <fullName evidence="3">DUF58 domain-containing protein</fullName>
    </submittedName>
</protein>
<dbReference type="Proteomes" id="UP000295217">
    <property type="component" value="Unassembled WGS sequence"/>
</dbReference>